<dbReference type="InterPro" id="IPR006813">
    <property type="entry name" value="Glyco_trans_17"/>
</dbReference>
<protein>
    <recommendedName>
        <fullName evidence="3">Beta-1,4-mannosyl-glycoprotein 4-beta-N-acetylglucosaminyltransferase</fullName>
    </recommendedName>
</protein>
<proteinExistence type="predicted"/>
<dbReference type="PANTHER" id="PTHR12224">
    <property type="entry name" value="BETA-1,4-MANNOSYL-GLYCOPROTEIN BETA-1,4-N-ACETYLGLUCOSAMINYL-TRANSFERASE"/>
    <property type="match status" value="1"/>
</dbReference>
<dbReference type="Pfam" id="PF04724">
    <property type="entry name" value="Glyco_transf_17"/>
    <property type="match status" value="1"/>
</dbReference>
<name>A0ABP1QC13_9HEXA</name>
<dbReference type="EMBL" id="CAXLJM020000030">
    <property type="protein sequence ID" value="CAL8097734.1"/>
    <property type="molecule type" value="Genomic_DNA"/>
</dbReference>
<accession>A0ABP1QC13</accession>
<reference evidence="1 2" key="1">
    <citation type="submission" date="2024-08" db="EMBL/GenBank/DDBJ databases">
        <authorList>
            <person name="Cucini C."/>
            <person name="Frati F."/>
        </authorList>
    </citation>
    <scope>NUCLEOTIDE SEQUENCE [LARGE SCALE GENOMIC DNA]</scope>
</reference>
<evidence type="ECO:0000313" key="1">
    <source>
        <dbReference type="EMBL" id="CAL8097734.1"/>
    </source>
</evidence>
<sequence>MSLREENRSNFLDLSSEFLSILLPFLTMPPNVEVNHSCILPSPKIPSYLPHCVHLQKPRKVGVLIQFGFEADILEIHLNELKDMVDYFFILESIQSHFLGVPKPLIWEDIKNQDRFERFLSKVVHLVLDDSDLPTSITQGKGLDAEPFKIEALQEKLRWLKFLRWNNITQYFSDDDILGFGDVDEIPSRDVVFYLKHCKIPSDPVDIGIWFPFGKINQAFQTDWPVPDHPFTLGDPTYWTIKAALNANKFPSRNRGTSLGYLLGGMHMTHYGYLPIQIVEYFTASESNHETVLTILIPILRNLSTSSLRTVEMELGGTPKQFNRRITSMENFKRQFPYEYKQIVQIPWFYNCNRNRYPSWEGLRDTRLY</sequence>
<evidence type="ECO:0008006" key="3">
    <source>
        <dbReference type="Google" id="ProtNLM"/>
    </source>
</evidence>
<organism evidence="1 2">
    <name type="scientific">Orchesella dallaii</name>
    <dbReference type="NCBI Taxonomy" id="48710"/>
    <lineage>
        <taxon>Eukaryota</taxon>
        <taxon>Metazoa</taxon>
        <taxon>Ecdysozoa</taxon>
        <taxon>Arthropoda</taxon>
        <taxon>Hexapoda</taxon>
        <taxon>Collembola</taxon>
        <taxon>Entomobryomorpha</taxon>
        <taxon>Entomobryoidea</taxon>
        <taxon>Orchesellidae</taxon>
        <taxon>Orchesellinae</taxon>
        <taxon>Orchesella</taxon>
    </lineage>
</organism>
<dbReference type="PANTHER" id="PTHR12224:SF0">
    <property type="entry name" value="BETA-1,4-MANNOSYL-GLYCOPROTEIN 4-BETA-N-ACETYLGLUCOSAMINYLTRANSFERASE"/>
    <property type="match status" value="1"/>
</dbReference>
<comment type="caution">
    <text evidence="1">The sequence shown here is derived from an EMBL/GenBank/DDBJ whole genome shotgun (WGS) entry which is preliminary data.</text>
</comment>
<evidence type="ECO:0000313" key="2">
    <source>
        <dbReference type="Proteomes" id="UP001642540"/>
    </source>
</evidence>
<dbReference type="Proteomes" id="UP001642540">
    <property type="component" value="Unassembled WGS sequence"/>
</dbReference>
<gene>
    <name evidence="1" type="ORF">ODALV1_LOCUS9724</name>
</gene>
<keyword evidence="2" id="KW-1185">Reference proteome</keyword>